<comment type="caution">
    <text evidence="1">The sequence shown here is derived from an EMBL/GenBank/DDBJ whole genome shotgun (WGS) entry which is preliminary data.</text>
</comment>
<dbReference type="EMBL" id="JAUSVU010000007">
    <property type="protein sequence ID" value="MDQ0533507.1"/>
    <property type="molecule type" value="Genomic_DNA"/>
</dbReference>
<evidence type="ECO:0000313" key="1">
    <source>
        <dbReference type="EMBL" id="MDQ0533507.1"/>
    </source>
</evidence>
<accession>A0ABU0MJC7</accession>
<evidence type="ECO:0000313" key="2">
    <source>
        <dbReference type="Proteomes" id="UP001244552"/>
    </source>
</evidence>
<dbReference type="Proteomes" id="UP001244552">
    <property type="component" value="Unassembled WGS sequence"/>
</dbReference>
<protein>
    <submittedName>
        <fullName evidence="1">Uncharacterized protein</fullName>
    </submittedName>
</protein>
<proteinExistence type="predicted"/>
<reference evidence="1 2" key="1">
    <citation type="submission" date="2023-07" db="EMBL/GenBank/DDBJ databases">
        <title>Genomic Encyclopedia of Type Strains, Phase IV (KMG-IV): sequencing the most valuable type-strain genomes for metagenomic binning, comparative biology and taxonomic classification.</title>
        <authorList>
            <person name="Goeker M."/>
        </authorList>
    </citation>
    <scope>NUCLEOTIDE SEQUENCE [LARGE SCALE GENOMIC DNA]</scope>
    <source>
        <strain evidence="1 2">DSM 19922</strain>
    </source>
</reference>
<dbReference type="RefSeq" id="WP_209981867.1">
    <property type="nucleotide sequence ID" value="NZ_JAGINO010000007.1"/>
</dbReference>
<name>A0ABU0MJC7_9PROT</name>
<organism evidence="1 2">
    <name type="scientific">Azospirillum picis</name>
    <dbReference type="NCBI Taxonomy" id="488438"/>
    <lineage>
        <taxon>Bacteria</taxon>
        <taxon>Pseudomonadati</taxon>
        <taxon>Pseudomonadota</taxon>
        <taxon>Alphaproteobacteria</taxon>
        <taxon>Rhodospirillales</taxon>
        <taxon>Azospirillaceae</taxon>
        <taxon>Azospirillum</taxon>
    </lineage>
</organism>
<gene>
    <name evidence="1" type="ORF">QO018_002365</name>
</gene>
<sequence length="144" mass="16418">MLEWLKRKSAERAQGKTDFQGKLRENRARVRVPEYQKTSQWMAEKGGTTTFNCTSFAELLNKARFRPGLRAPFLANQNDIVRKLAHGGGEVSYLVGMTRSDDSVFVVWWVWRDKSGNYAGLKPYYSLGDGESPSDYWVDAPDAM</sequence>
<keyword evidence="2" id="KW-1185">Reference proteome</keyword>